<dbReference type="InterPro" id="IPR054015">
    <property type="entry name" value="ExsA-like_N"/>
</dbReference>
<evidence type="ECO:0000259" key="4">
    <source>
        <dbReference type="PROSITE" id="PS01124"/>
    </source>
</evidence>
<dbReference type="InterPro" id="IPR020449">
    <property type="entry name" value="Tscrpt_reg_AraC-type_HTH"/>
</dbReference>
<accession>A0A1H3JLI6</accession>
<evidence type="ECO:0000256" key="3">
    <source>
        <dbReference type="ARBA" id="ARBA00023163"/>
    </source>
</evidence>
<dbReference type="InterPro" id="IPR009057">
    <property type="entry name" value="Homeodomain-like_sf"/>
</dbReference>
<dbReference type="Pfam" id="PF12833">
    <property type="entry name" value="HTH_18"/>
    <property type="match status" value="1"/>
</dbReference>
<evidence type="ECO:0000256" key="1">
    <source>
        <dbReference type="ARBA" id="ARBA00023015"/>
    </source>
</evidence>
<dbReference type="Proteomes" id="UP000199249">
    <property type="component" value="Unassembled WGS sequence"/>
</dbReference>
<gene>
    <name evidence="5" type="ORF">SAMN04488069_108123</name>
</gene>
<organism evidence="5 6">
    <name type="scientific">Hymenobacter psychrophilus</name>
    <dbReference type="NCBI Taxonomy" id="651662"/>
    <lineage>
        <taxon>Bacteria</taxon>
        <taxon>Pseudomonadati</taxon>
        <taxon>Bacteroidota</taxon>
        <taxon>Cytophagia</taxon>
        <taxon>Cytophagales</taxon>
        <taxon>Hymenobacteraceae</taxon>
        <taxon>Hymenobacter</taxon>
    </lineage>
</organism>
<dbReference type="GO" id="GO:0043565">
    <property type="term" value="F:sequence-specific DNA binding"/>
    <property type="evidence" value="ECO:0007669"/>
    <property type="project" value="InterPro"/>
</dbReference>
<dbReference type="PANTHER" id="PTHR43280">
    <property type="entry name" value="ARAC-FAMILY TRANSCRIPTIONAL REGULATOR"/>
    <property type="match status" value="1"/>
</dbReference>
<dbReference type="EMBL" id="FNOV01000008">
    <property type="protein sequence ID" value="SDY40449.1"/>
    <property type="molecule type" value="Genomic_DNA"/>
</dbReference>
<dbReference type="GO" id="GO:0003700">
    <property type="term" value="F:DNA-binding transcription factor activity"/>
    <property type="evidence" value="ECO:0007669"/>
    <property type="project" value="InterPro"/>
</dbReference>
<dbReference type="OrthoDB" id="9793451at2"/>
<keyword evidence="1" id="KW-0805">Transcription regulation</keyword>
<reference evidence="6" key="1">
    <citation type="submission" date="2016-10" db="EMBL/GenBank/DDBJ databases">
        <authorList>
            <person name="Varghese N."/>
            <person name="Submissions S."/>
        </authorList>
    </citation>
    <scope>NUCLEOTIDE SEQUENCE [LARGE SCALE GENOMIC DNA]</scope>
    <source>
        <strain evidence="6">CGMCC 1.8975</strain>
    </source>
</reference>
<dbReference type="InterPro" id="IPR018062">
    <property type="entry name" value="HTH_AraC-typ_CS"/>
</dbReference>
<dbReference type="InterPro" id="IPR018060">
    <property type="entry name" value="HTH_AraC"/>
</dbReference>
<dbReference type="PROSITE" id="PS00041">
    <property type="entry name" value="HTH_ARAC_FAMILY_1"/>
    <property type="match status" value="1"/>
</dbReference>
<keyword evidence="6" id="KW-1185">Reference proteome</keyword>
<sequence>MIVDRKTFTYKGKIVLEKLLIRSPHRHEAIFQNEGCFVHLTGAGTRLLSAQDNLLIASQESVLLKCGTYFLDFLDKLNGQTVEVLAIHLYPEVLEQLYSAELPALIGKTASFSPSAAIGHDAVIARYLESLEFYFQNPALVNDDLLELKIKELVLLLVQTGNAGSVLSLATHLHSPMDINIKRTIDLHTYSNLSTTELAELCNLSLSSFKRAFKKIYHDSPTSYFITEKLKKAKALLAGSDLPIGEIAYEAGFNDPLYFTRLFRQRAGMAPSAYRASHTQPAHPAG</sequence>
<evidence type="ECO:0000313" key="5">
    <source>
        <dbReference type="EMBL" id="SDY40449.1"/>
    </source>
</evidence>
<dbReference type="AlphaFoldDB" id="A0A1H3JLI6"/>
<dbReference type="RefSeq" id="WP_092740837.1">
    <property type="nucleotide sequence ID" value="NZ_FNOV01000008.1"/>
</dbReference>
<feature type="domain" description="HTH araC/xylS-type" evidence="4">
    <location>
        <begin position="179"/>
        <end position="277"/>
    </location>
</feature>
<dbReference type="PRINTS" id="PR00032">
    <property type="entry name" value="HTHARAC"/>
</dbReference>
<dbReference type="SUPFAM" id="SSF46689">
    <property type="entry name" value="Homeodomain-like"/>
    <property type="match status" value="2"/>
</dbReference>
<dbReference type="PANTHER" id="PTHR43280:SF2">
    <property type="entry name" value="HTH-TYPE TRANSCRIPTIONAL REGULATOR EXSA"/>
    <property type="match status" value="1"/>
</dbReference>
<dbReference type="STRING" id="651662.SAMN04488069_108123"/>
<evidence type="ECO:0000256" key="2">
    <source>
        <dbReference type="ARBA" id="ARBA00023125"/>
    </source>
</evidence>
<protein>
    <submittedName>
        <fullName evidence="5">AraC-type DNA-binding protein</fullName>
    </submittedName>
</protein>
<dbReference type="Gene3D" id="1.10.10.60">
    <property type="entry name" value="Homeodomain-like"/>
    <property type="match status" value="2"/>
</dbReference>
<name>A0A1H3JLI6_9BACT</name>
<keyword evidence="3" id="KW-0804">Transcription</keyword>
<dbReference type="SMART" id="SM00342">
    <property type="entry name" value="HTH_ARAC"/>
    <property type="match status" value="1"/>
</dbReference>
<dbReference type="Pfam" id="PF22200">
    <property type="entry name" value="ExsA_N"/>
    <property type="match status" value="1"/>
</dbReference>
<keyword evidence="2 5" id="KW-0238">DNA-binding</keyword>
<evidence type="ECO:0000313" key="6">
    <source>
        <dbReference type="Proteomes" id="UP000199249"/>
    </source>
</evidence>
<dbReference type="PROSITE" id="PS01124">
    <property type="entry name" value="HTH_ARAC_FAMILY_2"/>
    <property type="match status" value="1"/>
</dbReference>
<proteinExistence type="predicted"/>